<feature type="region of interest" description="Disordered" evidence="1">
    <location>
        <begin position="312"/>
        <end position="339"/>
    </location>
</feature>
<keyword evidence="3" id="KW-1185">Reference proteome</keyword>
<organism evidence="2 3">
    <name type="scientific">Linum trigynum</name>
    <dbReference type="NCBI Taxonomy" id="586398"/>
    <lineage>
        <taxon>Eukaryota</taxon>
        <taxon>Viridiplantae</taxon>
        <taxon>Streptophyta</taxon>
        <taxon>Embryophyta</taxon>
        <taxon>Tracheophyta</taxon>
        <taxon>Spermatophyta</taxon>
        <taxon>Magnoliopsida</taxon>
        <taxon>eudicotyledons</taxon>
        <taxon>Gunneridae</taxon>
        <taxon>Pentapetalae</taxon>
        <taxon>rosids</taxon>
        <taxon>fabids</taxon>
        <taxon>Malpighiales</taxon>
        <taxon>Linaceae</taxon>
        <taxon>Linum</taxon>
    </lineage>
</organism>
<sequence length="425" mass="45618">MVCSLGNGRMAVMARILAAGSVSSQNLAVEIGRRQSAAKCMYRELHEADEPNLLDEEDMHVFGVEPMTDPLHLVCCNACKKPVKASQYAAHSELCRSLKYVGEITTRDAGGKGHRKAPKKERKKLMAHSNPVAPVTEQGRSVSINVDNVTISEPRLGGKPGMSSSMYVHPTRNSACVDVSSMMDGRGVVPENAANSQRVLPPPTKRSKLLSSQVPSLADGPEKPSGLSKVTSCRGKDYQPQKIAVAQILSNPDVPVSKGHGQNNDGCLWKKDIPAPLATKIYYSQRSNRLRSAVAYMYHLSSNQGVLSDMSPDMSQKSMQVNTSSHTGEHADEISNKEGAQSAFKPDHILGQISEGSLDKFEGCLQDTDMSSQFPISNLLGPPQMAPVGILGSKYLANPYSHGGNSAQSIGGTLQQQSNGSVHVL</sequence>
<feature type="region of interest" description="Disordered" evidence="1">
    <location>
        <begin position="187"/>
        <end position="234"/>
    </location>
</feature>
<dbReference type="InterPro" id="IPR037804">
    <property type="entry name" value="SGF73"/>
</dbReference>
<feature type="region of interest" description="Disordered" evidence="1">
    <location>
        <begin position="108"/>
        <end position="133"/>
    </location>
</feature>
<dbReference type="AlphaFoldDB" id="A0AAV2FFN5"/>
<feature type="compositionally biased region" description="Basic residues" evidence="1">
    <location>
        <begin position="112"/>
        <end position="126"/>
    </location>
</feature>
<dbReference type="GO" id="GO:0000124">
    <property type="term" value="C:SAGA complex"/>
    <property type="evidence" value="ECO:0007669"/>
    <property type="project" value="InterPro"/>
</dbReference>
<dbReference type="PANTHER" id="PTHR47805">
    <property type="entry name" value="SAGA-ASSOCIATED FACTOR 73"/>
    <property type="match status" value="1"/>
</dbReference>
<dbReference type="Proteomes" id="UP001497516">
    <property type="component" value="Chromosome 6"/>
</dbReference>
<dbReference type="PANTHER" id="PTHR47805:SF1">
    <property type="entry name" value="SAGA-ASSOCIATED FACTOR 73"/>
    <property type="match status" value="1"/>
</dbReference>
<feature type="compositionally biased region" description="Polar residues" evidence="1">
    <location>
        <begin position="313"/>
        <end position="326"/>
    </location>
</feature>
<evidence type="ECO:0008006" key="4">
    <source>
        <dbReference type="Google" id="ProtNLM"/>
    </source>
</evidence>
<evidence type="ECO:0000313" key="3">
    <source>
        <dbReference type="Proteomes" id="UP001497516"/>
    </source>
</evidence>
<reference evidence="2 3" key="1">
    <citation type="submission" date="2024-04" db="EMBL/GenBank/DDBJ databases">
        <authorList>
            <person name="Fracassetti M."/>
        </authorList>
    </citation>
    <scope>NUCLEOTIDE SEQUENCE [LARGE SCALE GENOMIC DNA]</scope>
</reference>
<gene>
    <name evidence="2" type="ORF">LTRI10_LOCUS37435</name>
</gene>
<proteinExistence type="predicted"/>
<feature type="compositionally biased region" description="Basic and acidic residues" evidence="1">
    <location>
        <begin position="327"/>
        <end position="336"/>
    </location>
</feature>
<evidence type="ECO:0000313" key="2">
    <source>
        <dbReference type="EMBL" id="CAL1397110.1"/>
    </source>
</evidence>
<protein>
    <recommendedName>
        <fullName evidence="4">SAGA-associated factor 11</fullName>
    </recommendedName>
</protein>
<accession>A0AAV2FFN5</accession>
<name>A0AAV2FFN5_9ROSI</name>
<evidence type="ECO:0000256" key="1">
    <source>
        <dbReference type="SAM" id="MobiDB-lite"/>
    </source>
</evidence>
<dbReference type="EMBL" id="OZ034819">
    <property type="protein sequence ID" value="CAL1397110.1"/>
    <property type="molecule type" value="Genomic_DNA"/>
</dbReference>
<feature type="region of interest" description="Disordered" evidence="1">
    <location>
        <begin position="403"/>
        <end position="425"/>
    </location>
</feature>